<dbReference type="Proteomes" id="UP001432322">
    <property type="component" value="Unassembled WGS sequence"/>
</dbReference>
<dbReference type="AlphaFoldDB" id="A0AAV5UPC8"/>
<organism evidence="1 2">
    <name type="scientific">Pristionchus fissidentatus</name>
    <dbReference type="NCBI Taxonomy" id="1538716"/>
    <lineage>
        <taxon>Eukaryota</taxon>
        <taxon>Metazoa</taxon>
        <taxon>Ecdysozoa</taxon>
        <taxon>Nematoda</taxon>
        <taxon>Chromadorea</taxon>
        <taxon>Rhabditida</taxon>
        <taxon>Rhabditina</taxon>
        <taxon>Diplogasteromorpha</taxon>
        <taxon>Diplogasteroidea</taxon>
        <taxon>Neodiplogasteridae</taxon>
        <taxon>Pristionchus</taxon>
    </lineage>
</organism>
<reference evidence="1" key="1">
    <citation type="submission" date="2023-10" db="EMBL/GenBank/DDBJ databases">
        <title>Genome assembly of Pristionchus species.</title>
        <authorList>
            <person name="Yoshida K."/>
            <person name="Sommer R.J."/>
        </authorList>
    </citation>
    <scope>NUCLEOTIDE SEQUENCE</scope>
    <source>
        <strain evidence="1">RS5133</strain>
    </source>
</reference>
<protein>
    <submittedName>
        <fullName evidence="1">Uncharacterized protein</fullName>
    </submittedName>
</protein>
<feature type="non-terminal residue" evidence="1">
    <location>
        <position position="1"/>
    </location>
</feature>
<comment type="caution">
    <text evidence="1">The sequence shown here is derived from an EMBL/GenBank/DDBJ whole genome shotgun (WGS) entry which is preliminary data.</text>
</comment>
<proteinExistence type="predicted"/>
<gene>
    <name evidence="1" type="ORF">PFISCL1PPCAC_223</name>
</gene>
<evidence type="ECO:0000313" key="2">
    <source>
        <dbReference type="Proteomes" id="UP001432322"/>
    </source>
</evidence>
<dbReference type="EMBL" id="BTSY01000001">
    <property type="protein sequence ID" value="GMT08926.1"/>
    <property type="molecule type" value="Genomic_DNA"/>
</dbReference>
<feature type="non-terminal residue" evidence="1">
    <location>
        <position position="83"/>
    </location>
</feature>
<sequence length="83" mass="9358">VLIIRMVKPPKRRQYRPGQLDSLPTFEVDAKGRFDIDDGSSANPMAPPHNTGRIACIPDFARLERELTANPEKTCEEPDPKEL</sequence>
<name>A0AAV5UPC8_9BILA</name>
<evidence type="ECO:0000313" key="1">
    <source>
        <dbReference type="EMBL" id="GMT08926.1"/>
    </source>
</evidence>
<accession>A0AAV5UPC8</accession>
<keyword evidence="2" id="KW-1185">Reference proteome</keyword>